<comment type="caution">
    <text evidence="2">The sequence shown here is derived from an EMBL/GenBank/DDBJ whole genome shotgun (WGS) entry which is preliminary data.</text>
</comment>
<protein>
    <submittedName>
        <fullName evidence="2">Transposase</fullName>
    </submittedName>
</protein>
<gene>
    <name evidence="2" type="ORF">ASN18_2795</name>
</gene>
<feature type="domain" description="Transposase DDE" evidence="1">
    <location>
        <begin position="53"/>
        <end position="364"/>
    </location>
</feature>
<organism evidence="2 3">
    <name type="scientific">Candidatus Magnetominusculus xianensis</name>
    <dbReference type="NCBI Taxonomy" id="1748249"/>
    <lineage>
        <taxon>Bacteria</taxon>
        <taxon>Pseudomonadati</taxon>
        <taxon>Nitrospirota</taxon>
        <taxon>Nitrospiria</taxon>
        <taxon>Nitrospirales</taxon>
        <taxon>Nitrospiraceae</taxon>
        <taxon>Candidatus Magnetominusculus</taxon>
    </lineage>
</organism>
<accession>A0ABR5SC17</accession>
<dbReference type="Pfam" id="PF13701">
    <property type="entry name" value="DDE_Tnp_1_4"/>
    <property type="match status" value="1"/>
</dbReference>
<dbReference type="EMBL" id="LNQR01000110">
    <property type="protein sequence ID" value="KWT78951.1"/>
    <property type="molecule type" value="Genomic_DNA"/>
</dbReference>
<proteinExistence type="predicted"/>
<evidence type="ECO:0000259" key="1">
    <source>
        <dbReference type="Pfam" id="PF13701"/>
    </source>
</evidence>
<dbReference type="SUPFAM" id="SSF53098">
    <property type="entry name" value="Ribonuclease H-like"/>
    <property type="match status" value="1"/>
</dbReference>
<reference evidence="2 3" key="1">
    <citation type="submission" date="2015-11" db="EMBL/GenBank/DDBJ databases">
        <authorList>
            <person name="Lin W."/>
        </authorList>
    </citation>
    <scope>NUCLEOTIDE SEQUENCE [LARGE SCALE GENOMIC DNA]</scope>
    <source>
        <strain evidence="2 3">HCH-1</strain>
    </source>
</reference>
<dbReference type="NCBIfam" id="NF033539">
    <property type="entry name" value="transpos_IS1380"/>
    <property type="match status" value="1"/>
</dbReference>
<sequence length="372" mass="42941">MLESGGVSLEDIRELKYEEGLMKLIDERRIPSPDAVGVWLRRMGKDSEGLKGLGKVREKINHRLLKRDGIKEYTLDADATEIIAEKDEANYTYKGNKGYMPMLGFLYETKLCIYDEFREGNTPPAYGQKDFYTECKKRMPREKKIKAYRADSASYQAELINRLEEDGVKWGITASHDKAVKALINSIEEAMWNEPERGCGYELAETVHCMNKTGKSFRMVLKRELRKQADLFEEGKYYHHVIATNWLEEEKTGNEVIKWHNQRGDAENFNKELKSGFGMERMPCGQTHANAVFFRLGVIAYNLFIGFKRLSCPDSWARHTIKTFRWKMIQAAGRIVSHAGQVILKLAVDIKKLAVFEEIRVKIYELSLAWDG</sequence>
<dbReference type="InterPro" id="IPR047960">
    <property type="entry name" value="Transpos_IS1380"/>
</dbReference>
<evidence type="ECO:0000313" key="3">
    <source>
        <dbReference type="Proteomes" id="UP000060487"/>
    </source>
</evidence>
<dbReference type="InterPro" id="IPR012337">
    <property type="entry name" value="RNaseH-like_sf"/>
</dbReference>
<evidence type="ECO:0000313" key="2">
    <source>
        <dbReference type="EMBL" id="KWT78951.1"/>
    </source>
</evidence>
<name>A0ABR5SC17_9BACT</name>
<keyword evidence="3" id="KW-1185">Reference proteome</keyword>
<dbReference type="Proteomes" id="UP000060487">
    <property type="component" value="Unassembled WGS sequence"/>
</dbReference>
<dbReference type="InterPro" id="IPR025668">
    <property type="entry name" value="Tnp_DDE_dom"/>
</dbReference>